<sequence>MTTSKHQDAMTTRGAAPWVAFGSCQERLMFPTHFARDRMGNEMLALYGSSELGPGCYDNHTTATPSPQKYQQDWTRFKVCPPGKAPFNSTTVKLRPSNTDSGPGPGAYVHDTIQSKKVLWPMKFGSPDWSKVPSLEKRALRTELIHDKEFRKQRNRVAYLSLFY</sequence>
<gene>
    <name evidence="1" type="ORF">H4Q32_015583</name>
</gene>
<reference evidence="1 2" key="1">
    <citation type="submission" date="2022-01" db="EMBL/GenBank/DDBJ databases">
        <title>A high-quality chromosome-level genome assembly of rohu carp, Labeo rohita.</title>
        <authorList>
            <person name="Arick M.A. II"/>
            <person name="Hsu C.-Y."/>
            <person name="Magbanua Z."/>
            <person name="Pechanova O."/>
            <person name="Grover C."/>
            <person name="Miller E."/>
            <person name="Thrash A."/>
            <person name="Ezzel L."/>
            <person name="Alam S."/>
            <person name="Benzie J."/>
            <person name="Hamilton M."/>
            <person name="Karsi A."/>
            <person name="Lawrence M.L."/>
            <person name="Peterson D.G."/>
        </authorList>
    </citation>
    <scope>NUCLEOTIDE SEQUENCE [LARGE SCALE GENOMIC DNA]</scope>
    <source>
        <strain evidence="2">BAU-BD-2019</strain>
        <tissue evidence="1">Blood</tissue>
    </source>
</reference>
<evidence type="ECO:0000313" key="1">
    <source>
        <dbReference type="EMBL" id="KAI2649605.1"/>
    </source>
</evidence>
<accession>A0ABQ8LGR7</accession>
<dbReference type="InterPro" id="IPR033602">
    <property type="entry name" value="CIMAP3"/>
</dbReference>
<dbReference type="PROSITE" id="PS51257">
    <property type="entry name" value="PROKAR_LIPOPROTEIN"/>
    <property type="match status" value="1"/>
</dbReference>
<dbReference type="Proteomes" id="UP000830375">
    <property type="component" value="Unassembled WGS sequence"/>
</dbReference>
<comment type="caution">
    <text evidence="1">The sequence shown here is derived from an EMBL/GenBank/DDBJ whole genome shotgun (WGS) entry which is preliminary data.</text>
</comment>
<dbReference type="PANTHER" id="PTHR31508:SF2">
    <property type="entry name" value="PROTEIN PITCHFORK"/>
    <property type="match status" value="1"/>
</dbReference>
<dbReference type="PANTHER" id="PTHR31508">
    <property type="entry name" value="PROTEIN PITCHFORK"/>
    <property type="match status" value="1"/>
</dbReference>
<keyword evidence="2" id="KW-1185">Reference proteome</keyword>
<evidence type="ECO:0000313" key="2">
    <source>
        <dbReference type="Proteomes" id="UP000830375"/>
    </source>
</evidence>
<organism evidence="1 2">
    <name type="scientific">Labeo rohita</name>
    <name type="common">Indian major carp</name>
    <name type="synonym">Cyprinus rohita</name>
    <dbReference type="NCBI Taxonomy" id="84645"/>
    <lineage>
        <taxon>Eukaryota</taxon>
        <taxon>Metazoa</taxon>
        <taxon>Chordata</taxon>
        <taxon>Craniata</taxon>
        <taxon>Vertebrata</taxon>
        <taxon>Euteleostomi</taxon>
        <taxon>Actinopterygii</taxon>
        <taxon>Neopterygii</taxon>
        <taxon>Teleostei</taxon>
        <taxon>Ostariophysi</taxon>
        <taxon>Cypriniformes</taxon>
        <taxon>Cyprinidae</taxon>
        <taxon>Labeoninae</taxon>
        <taxon>Labeonini</taxon>
        <taxon>Labeo</taxon>
    </lineage>
</organism>
<protein>
    <submittedName>
        <fullName evidence="1">Protein pitchfork</fullName>
    </submittedName>
</protein>
<proteinExistence type="predicted"/>
<name>A0ABQ8LGR7_LABRO</name>
<dbReference type="EMBL" id="JACTAM010000023">
    <property type="protein sequence ID" value="KAI2649605.1"/>
    <property type="molecule type" value="Genomic_DNA"/>
</dbReference>